<dbReference type="InterPro" id="IPR043128">
    <property type="entry name" value="Rev_trsase/Diguanyl_cyclase"/>
</dbReference>
<reference evidence="3" key="1">
    <citation type="submission" date="2015-12" db="EMBL/GenBank/DDBJ databases">
        <authorList>
            <person name="Tikhonova T.V."/>
            <person name="Pavlov A.R."/>
            <person name="Beletsky A.V."/>
            <person name="Mardanov A.V."/>
            <person name="Sorokin D.Y."/>
            <person name="Ravin N.V."/>
            <person name="Popov V.O."/>
        </authorList>
    </citation>
    <scope>NUCLEOTIDE SEQUENCE</scope>
    <source>
        <strain evidence="3">DSM 14787</strain>
    </source>
</reference>
<dbReference type="eggNOG" id="COG2199">
    <property type="taxonomic scope" value="Bacteria"/>
</dbReference>
<dbReference type="SUPFAM" id="SSF55785">
    <property type="entry name" value="PYP-like sensor domain (PAS domain)"/>
    <property type="match status" value="1"/>
</dbReference>
<keyword evidence="4" id="KW-1185">Reference proteome</keyword>
<gene>
    <name evidence="3" type="primary">yfgF [C]</name>
    <name evidence="3" type="ordered locus">TVNIR_3149</name>
</gene>
<dbReference type="Pfam" id="PF00563">
    <property type="entry name" value="EAL"/>
    <property type="match status" value="1"/>
</dbReference>
<dbReference type="SUPFAM" id="SSF141868">
    <property type="entry name" value="EAL domain-like"/>
    <property type="match status" value="1"/>
</dbReference>
<dbReference type="PROSITE" id="PS50887">
    <property type="entry name" value="GGDEF"/>
    <property type="match status" value="1"/>
</dbReference>
<dbReference type="RefSeq" id="WP_015259893.1">
    <property type="nucleotide sequence ID" value="NC_019902.2"/>
</dbReference>
<evidence type="ECO:0000259" key="2">
    <source>
        <dbReference type="PROSITE" id="PS50887"/>
    </source>
</evidence>
<dbReference type="STRING" id="1255043.TVNIR_3149"/>
<proteinExistence type="predicted"/>
<dbReference type="PANTHER" id="PTHR33121:SF23">
    <property type="entry name" value="CYCLIC DI-GMP PHOSPHODIESTERASE PDEB"/>
    <property type="match status" value="1"/>
</dbReference>
<dbReference type="InterPro" id="IPR001633">
    <property type="entry name" value="EAL_dom"/>
</dbReference>
<dbReference type="SMART" id="SM00267">
    <property type="entry name" value="GGDEF"/>
    <property type="match status" value="1"/>
</dbReference>
<dbReference type="Pfam" id="PF00989">
    <property type="entry name" value="PAS"/>
    <property type="match status" value="1"/>
</dbReference>
<feature type="domain" description="GGDEF" evidence="2">
    <location>
        <begin position="293"/>
        <end position="426"/>
    </location>
</feature>
<dbReference type="SUPFAM" id="SSF55073">
    <property type="entry name" value="Nucleotide cyclase"/>
    <property type="match status" value="1"/>
</dbReference>
<dbReference type="HOGENOM" id="CLU_000445_70_50_6"/>
<dbReference type="SMART" id="SM00052">
    <property type="entry name" value="EAL"/>
    <property type="match status" value="1"/>
</dbReference>
<dbReference type="NCBIfam" id="TIGR00229">
    <property type="entry name" value="sensory_box"/>
    <property type="match status" value="1"/>
</dbReference>
<dbReference type="GO" id="GO:0006355">
    <property type="term" value="P:regulation of DNA-templated transcription"/>
    <property type="evidence" value="ECO:0007669"/>
    <property type="project" value="InterPro"/>
</dbReference>
<protein>
    <submittedName>
        <fullName evidence="3">Diguanylate cyclase/phosphodiesterase with PAS/PAC sensor(S)</fullName>
    </submittedName>
</protein>
<dbReference type="InterPro" id="IPR013767">
    <property type="entry name" value="PAS_fold"/>
</dbReference>
<dbReference type="Gene3D" id="3.30.450.20">
    <property type="entry name" value="PAS domain"/>
    <property type="match status" value="1"/>
</dbReference>
<dbReference type="EMBL" id="CP003989">
    <property type="protein sequence ID" value="AGA34786.1"/>
    <property type="molecule type" value="Genomic_DNA"/>
</dbReference>
<dbReference type="SUPFAM" id="SSF52172">
    <property type="entry name" value="CheY-like"/>
    <property type="match status" value="1"/>
</dbReference>
<feature type="domain" description="EAL" evidence="1">
    <location>
        <begin position="437"/>
        <end position="688"/>
    </location>
</feature>
<dbReference type="PATRIC" id="fig|1255043.3.peg.3177"/>
<dbReference type="PROSITE" id="PS50883">
    <property type="entry name" value="EAL"/>
    <property type="match status" value="1"/>
</dbReference>
<evidence type="ECO:0000313" key="3">
    <source>
        <dbReference type="EMBL" id="AGA34786.1"/>
    </source>
</evidence>
<accession>L0E2A3</accession>
<evidence type="ECO:0000259" key="1">
    <source>
        <dbReference type="PROSITE" id="PS50883"/>
    </source>
</evidence>
<organism evidence="3 4">
    <name type="scientific">Thioalkalivibrio nitratireducens (strain DSM 14787 / UNIQEM 213 / ALEN2)</name>
    <dbReference type="NCBI Taxonomy" id="1255043"/>
    <lineage>
        <taxon>Bacteria</taxon>
        <taxon>Pseudomonadati</taxon>
        <taxon>Pseudomonadota</taxon>
        <taxon>Gammaproteobacteria</taxon>
        <taxon>Chromatiales</taxon>
        <taxon>Ectothiorhodospiraceae</taxon>
        <taxon>Thioalkalivibrio</taxon>
    </lineage>
</organism>
<dbReference type="Gene3D" id="3.20.20.450">
    <property type="entry name" value="EAL domain"/>
    <property type="match status" value="1"/>
</dbReference>
<dbReference type="CDD" id="cd01949">
    <property type="entry name" value="GGDEF"/>
    <property type="match status" value="1"/>
</dbReference>
<dbReference type="KEGG" id="tni:TVNIR_3149"/>
<dbReference type="NCBIfam" id="TIGR00254">
    <property type="entry name" value="GGDEF"/>
    <property type="match status" value="1"/>
</dbReference>
<dbReference type="PANTHER" id="PTHR33121">
    <property type="entry name" value="CYCLIC DI-GMP PHOSPHODIESTERASE PDEF"/>
    <property type="match status" value="1"/>
</dbReference>
<dbReference type="InterPro" id="IPR035965">
    <property type="entry name" value="PAS-like_dom_sf"/>
</dbReference>
<sequence length="688" mass="76470">MMTAAIHTLFVTLDPERAERVISGIRMRGTAVRAQQASDRSQLDELLDASRFDTVVLIESGLDLQLDEIRTALHQSGRETPVIVITPRPEPERLAIYEAGAFGVVGCDQEDVAAMLILKAVEYQFCCNQLHRTRYTLQEAERRYLLLLDSSRDPIAYVQDGTYLYANDAWREFFQIETPEDLARYRIDDFVAPEQRDLLQALLDARNEQPDTVETTQTMTLRDAQGRSFEAEVVLTDATVDGEGCTVLRVANDRPTGTTGQLSVLDPVTGLYNRRYLIRSLEDALVTAARSELPFALIDISIDDFASIRIERGLSTSDVLLADLGVFLRERFPAPATVARLRGEEFGVLVPDARRADLEPQLDALIRDASKRSIDLGQDTITVTLSCGVVIADNSVPAAEHLLTRTTRALDQARSAGGNRCHFHRPEDGGPARTASDQAWHARIQEAMANDRLRLLYQPVVNLHGADVPRFNVFVRLFGLEGQIYEPSDFLPAAERTGIAAELDRWIIRHAIGILAERLKEDPKAIFFLKLTCGSLNDGSVVVWLQEVLHQHRVPAGNVVVEIKAATIITNLKAAIAVARGLKTIHSCLCIDDFGNGLNPFHILRHVDADYIKLDGAFVRDLVTDANNQQAIRRFTEAAHAKGKQVIVPRVEDAATLAVLFSLNVNLVQGYFVHPPSEQLDFDFTQVL</sequence>
<dbReference type="Gene3D" id="3.30.70.270">
    <property type="match status" value="1"/>
</dbReference>
<dbReference type="Pfam" id="PF00990">
    <property type="entry name" value="GGDEF"/>
    <property type="match status" value="1"/>
</dbReference>
<dbReference type="CDD" id="cd01948">
    <property type="entry name" value="EAL"/>
    <property type="match status" value="1"/>
</dbReference>
<dbReference type="Proteomes" id="UP000010809">
    <property type="component" value="Chromosome"/>
</dbReference>
<dbReference type="GO" id="GO:0071111">
    <property type="term" value="F:cyclic-guanylate-specific phosphodiesterase activity"/>
    <property type="evidence" value="ECO:0007669"/>
    <property type="project" value="InterPro"/>
</dbReference>
<dbReference type="eggNOG" id="COG2200">
    <property type="taxonomic scope" value="Bacteria"/>
</dbReference>
<dbReference type="InterPro" id="IPR050706">
    <property type="entry name" value="Cyclic-di-GMP_PDE-like"/>
</dbReference>
<dbReference type="InterPro" id="IPR035919">
    <property type="entry name" value="EAL_sf"/>
</dbReference>
<dbReference type="CDD" id="cd00130">
    <property type="entry name" value="PAS"/>
    <property type="match status" value="1"/>
</dbReference>
<dbReference type="InterPro" id="IPR000014">
    <property type="entry name" value="PAS"/>
</dbReference>
<dbReference type="InterPro" id="IPR029787">
    <property type="entry name" value="Nucleotide_cyclase"/>
</dbReference>
<dbReference type="SMART" id="SM00091">
    <property type="entry name" value="PAS"/>
    <property type="match status" value="1"/>
</dbReference>
<dbReference type="InterPro" id="IPR000160">
    <property type="entry name" value="GGDEF_dom"/>
</dbReference>
<name>L0E2A3_THIND</name>
<dbReference type="eggNOG" id="COG0745">
    <property type="taxonomic scope" value="Bacteria"/>
</dbReference>
<dbReference type="InterPro" id="IPR011006">
    <property type="entry name" value="CheY-like_superfamily"/>
</dbReference>
<evidence type="ECO:0000313" key="4">
    <source>
        <dbReference type="Proteomes" id="UP000010809"/>
    </source>
</evidence>
<dbReference type="AlphaFoldDB" id="L0E2A3"/>